<dbReference type="GO" id="GO:0048306">
    <property type="term" value="F:calcium-dependent protein binding"/>
    <property type="evidence" value="ECO:0007669"/>
    <property type="project" value="TreeGrafter"/>
</dbReference>
<dbReference type="InterPro" id="IPR002048">
    <property type="entry name" value="EF_hand_dom"/>
</dbReference>
<evidence type="ECO:0000256" key="4">
    <source>
        <dbReference type="ARBA" id="ARBA00022837"/>
    </source>
</evidence>
<accession>A0A8D0C2W3</accession>
<dbReference type="InterPro" id="IPR011992">
    <property type="entry name" value="EF-hand-dom_pair"/>
</dbReference>
<dbReference type="Gene3D" id="1.10.238.10">
    <property type="entry name" value="EF-hand"/>
    <property type="match status" value="1"/>
</dbReference>
<dbReference type="PROSITE" id="PS50222">
    <property type="entry name" value="EF_HAND_2"/>
    <property type="match status" value="1"/>
</dbReference>
<evidence type="ECO:0000313" key="7">
    <source>
        <dbReference type="Proteomes" id="UP000694421"/>
    </source>
</evidence>
<dbReference type="AlphaFoldDB" id="A0A8D0C2W3"/>
<comment type="similarity">
    <text evidence="1">Belongs to the S-100 family.</text>
</comment>
<dbReference type="FunFam" id="1.10.238.10:FF:000044">
    <property type="entry name" value="Protein S100"/>
    <property type="match status" value="1"/>
</dbReference>
<dbReference type="OMA" id="ACNSFFW"/>
<proteinExistence type="inferred from homology"/>
<evidence type="ECO:0000259" key="5">
    <source>
        <dbReference type="PROSITE" id="PS50222"/>
    </source>
</evidence>
<reference evidence="6" key="2">
    <citation type="submission" date="2025-09" db="UniProtKB">
        <authorList>
            <consortium name="Ensembl"/>
        </authorList>
    </citation>
    <scope>IDENTIFICATION</scope>
</reference>
<dbReference type="Ensembl" id="ENSSMRT00000019521.1">
    <property type="protein sequence ID" value="ENSSMRP00000016690.1"/>
    <property type="gene ID" value="ENSSMRG00000013002.1"/>
</dbReference>
<name>A0A8D0C2W3_SALMN</name>
<dbReference type="GeneTree" id="ENSGT00940000160475"/>
<evidence type="ECO:0000256" key="3">
    <source>
        <dbReference type="ARBA" id="ARBA00022737"/>
    </source>
</evidence>
<dbReference type="SMART" id="SM00054">
    <property type="entry name" value="EFh"/>
    <property type="match status" value="1"/>
</dbReference>
<dbReference type="SMART" id="SM01394">
    <property type="entry name" value="S_100"/>
    <property type="match status" value="1"/>
</dbReference>
<dbReference type="InterPro" id="IPR018247">
    <property type="entry name" value="EF_Hand_1_Ca_BS"/>
</dbReference>
<dbReference type="PANTHER" id="PTHR11639:SF134">
    <property type="entry name" value="PROTEIN S100-A1-RELATED"/>
    <property type="match status" value="1"/>
</dbReference>
<keyword evidence="3" id="KW-0677">Repeat</keyword>
<dbReference type="GO" id="GO:0005509">
    <property type="term" value="F:calcium ion binding"/>
    <property type="evidence" value="ECO:0007669"/>
    <property type="project" value="InterPro"/>
</dbReference>
<keyword evidence="7" id="KW-1185">Reference proteome</keyword>
<evidence type="ECO:0000313" key="6">
    <source>
        <dbReference type="Ensembl" id="ENSSMRP00000016690.1"/>
    </source>
</evidence>
<protein>
    <recommendedName>
        <fullName evidence="5">EF-hand domain-containing protein</fullName>
    </recommendedName>
</protein>
<keyword evidence="4" id="KW-0106">Calcium</keyword>
<dbReference type="Pfam" id="PF01023">
    <property type="entry name" value="S_100"/>
    <property type="match status" value="1"/>
</dbReference>
<organism evidence="6 7">
    <name type="scientific">Salvator merianae</name>
    <name type="common">Argentine black and white tegu</name>
    <name type="synonym">Tupinambis merianae</name>
    <dbReference type="NCBI Taxonomy" id="96440"/>
    <lineage>
        <taxon>Eukaryota</taxon>
        <taxon>Metazoa</taxon>
        <taxon>Chordata</taxon>
        <taxon>Craniata</taxon>
        <taxon>Vertebrata</taxon>
        <taxon>Euteleostomi</taxon>
        <taxon>Lepidosauria</taxon>
        <taxon>Squamata</taxon>
        <taxon>Bifurcata</taxon>
        <taxon>Unidentata</taxon>
        <taxon>Episquamata</taxon>
        <taxon>Laterata</taxon>
        <taxon>Teiioidea</taxon>
        <taxon>Teiidae</taxon>
        <taxon>Salvator</taxon>
    </lineage>
</organism>
<keyword evidence="2" id="KW-0479">Metal-binding</keyword>
<dbReference type="SUPFAM" id="SSF47473">
    <property type="entry name" value="EF-hand"/>
    <property type="match status" value="1"/>
</dbReference>
<sequence length="92" mass="10282">MGLENAMAGLINIFHNYSGKEGGKHKLNKKELNELLQSELAGFLENQKDLEAVEKTMHNLDEDGDGEVDFQEFMVLVAALTVACNEFFCEDT</sequence>
<dbReference type="PANTHER" id="PTHR11639">
    <property type="entry name" value="S100 CALCIUM-BINDING PROTEIN"/>
    <property type="match status" value="1"/>
</dbReference>
<reference evidence="6" key="1">
    <citation type="submission" date="2025-08" db="UniProtKB">
        <authorList>
            <consortium name="Ensembl"/>
        </authorList>
    </citation>
    <scope>IDENTIFICATION</scope>
</reference>
<dbReference type="Proteomes" id="UP000694421">
    <property type="component" value="Unplaced"/>
</dbReference>
<dbReference type="InterPro" id="IPR013787">
    <property type="entry name" value="S100_Ca-bd_sub"/>
</dbReference>
<dbReference type="PROSITE" id="PS00018">
    <property type="entry name" value="EF_HAND_1"/>
    <property type="match status" value="1"/>
</dbReference>
<evidence type="ECO:0000256" key="1">
    <source>
        <dbReference type="ARBA" id="ARBA00007323"/>
    </source>
</evidence>
<feature type="domain" description="EF-hand" evidence="5">
    <location>
        <begin position="48"/>
        <end position="83"/>
    </location>
</feature>
<evidence type="ECO:0000256" key="2">
    <source>
        <dbReference type="ARBA" id="ARBA00022723"/>
    </source>
</evidence>